<dbReference type="EMBL" id="BKCJ010000002">
    <property type="protein sequence ID" value="GEU28171.1"/>
    <property type="molecule type" value="Genomic_DNA"/>
</dbReference>
<feature type="region of interest" description="Disordered" evidence="1">
    <location>
        <begin position="314"/>
        <end position="338"/>
    </location>
</feature>
<name>A0A699GF25_TANCI</name>
<protein>
    <submittedName>
        <fullName evidence="2">Uncharacterized protein</fullName>
    </submittedName>
</protein>
<gene>
    <name evidence="2" type="ORF">Tci_000149</name>
</gene>
<sequence>MLRQHVRISNGEIMRIDTVSKTTITPTQRAWEGMANTMRRYAENSVQFKQLLALDREEAVNNSDMSMQAKLEKFHALYDILKTDRRFDYFAHGDTSLFIVMRNAIHHHGDHDLFESWNARIGLNDGFGRLSGAEFLLGSTTPEENRTAVWCDCSGGRRWALSDRPGLRGCNTGLHRSRAAAARLARFDRIHAQRGRWPNLFPVVQRTGAGAATWLQATAAIVTSGHRRNCELARGKIPRRRCAGWGRAPMPQMQHATPSQHAPDHHALDVVGSFVDLRHAHVTVDALPGSRLYSRPRRGSGSRPRRWRQFHVLRKPAAHSSKPAAWPESPRAKHGTAAARSASLATVTGATPSCSQLALSSEIVNRGDLRRFFIVEFTVRQFSGLGVDSEGPSAPFGYDKQLPILVCCGYVACFKLTGKETWPCVPYHI</sequence>
<evidence type="ECO:0000256" key="1">
    <source>
        <dbReference type="SAM" id="MobiDB-lite"/>
    </source>
</evidence>
<evidence type="ECO:0000313" key="2">
    <source>
        <dbReference type="EMBL" id="GEU28171.1"/>
    </source>
</evidence>
<dbReference type="AlphaFoldDB" id="A0A699GF25"/>
<comment type="caution">
    <text evidence="2">The sequence shown here is derived from an EMBL/GenBank/DDBJ whole genome shotgun (WGS) entry which is preliminary data.</text>
</comment>
<proteinExistence type="predicted"/>
<organism evidence="2">
    <name type="scientific">Tanacetum cinerariifolium</name>
    <name type="common">Dalmatian daisy</name>
    <name type="synonym">Chrysanthemum cinerariifolium</name>
    <dbReference type="NCBI Taxonomy" id="118510"/>
    <lineage>
        <taxon>Eukaryota</taxon>
        <taxon>Viridiplantae</taxon>
        <taxon>Streptophyta</taxon>
        <taxon>Embryophyta</taxon>
        <taxon>Tracheophyta</taxon>
        <taxon>Spermatophyta</taxon>
        <taxon>Magnoliopsida</taxon>
        <taxon>eudicotyledons</taxon>
        <taxon>Gunneridae</taxon>
        <taxon>Pentapetalae</taxon>
        <taxon>asterids</taxon>
        <taxon>campanulids</taxon>
        <taxon>Asterales</taxon>
        <taxon>Asteraceae</taxon>
        <taxon>Asteroideae</taxon>
        <taxon>Anthemideae</taxon>
        <taxon>Anthemidinae</taxon>
        <taxon>Tanacetum</taxon>
    </lineage>
</organism>
<reference evidence="2" key="1">
    <citation type="journal article" date="2019" name="Sci. Rep.">
        <title>Draft genome of Tanacetum cinerariifolium, the natural source of mosquito coil.</title>
        <authorList>
            <person name="Yamashiro T."/>
            <person name="Shiraishi A."/>
            <person name="Satake H."/>
            <person name="Nakayama K."/>
        </authorList>
    </citation>
    <scope>NUCLEOTIDE SEQUENCE</scope>
</reference>
<accession>A0A699GF25</accession>